<dbReference type="Proteomes" id="UP000651452">
    <property type="component" value="Unassembled WGS sequence"/>
</dbReference>
<evidence type="ECO:0000313" key="4">
    <source>
        <dbReference type="Proteomes" id="UP000651452"/>
    </source>
</evidence>
<dbReference type="InterPro" id="IPR036249">
    <property type="entry name" value="Thioredoxin-like_sf"/>
</dbReference>
<dbReference type="OrthoDB" id="60822at2759"/>
<reference evidence="3" key="2">
    <citation type="submission" date="2020-09" db="EMBL/GenBank/DDBJ databases">
        <title>Reference genome assembly for Australian Ascochyta lentis isolate Al4.</title>
        <authorList>
            <person name="Lee R.C."/>
            <person name="Farfan-Caceres L.M."/>
            <person name="Debler J.W."/>
            <person name="Williams A.H."/>
            <person name="Henares B.M."/>
        </authorList>
    </citation>
    <scope>NUCLEOTIDE SEQUENCE</scope>
    <source>
        <strain evidence="3">Al4</strain>
    </source>
</reference>
<dbReference type="PANTHER" id="PTHR36417:SF2">
    <property type="entry name" value="SELENOPROTEIN DOMAIN PROTEIN (AFU_ORTHOLOGUE AFUA_1G05220)"/>
    <property type="match status" value="1"/>
</dbReference>
<protein>
    <submittedName>
        <fullName evidence="3">Uncharacterized protein</fullName>
    </submittedName>
</protein>
<sequence>MASTQIAPVNLPRVAITYCTQCRWMLRAAYFGQELLSTFGTQIGEIALIPATGGLFQVELTYVPPTSTETNEGGVKAEKVLLWDRKTEGGFPETKVLKQRVRDRIDPKKDLGHSDVGGKNKDAAKTETGKDEKDEKVEVKVDGLVEKNAEEMVKDMAIEDAPDDADVKRNPDGTVCEDCR</sequence>
<keyword evidence="1" id="KW-0676">Redox-active center</keyword>
<feature type="compositionally biased region" description="Basic and acidic residues" evidence="2">
    <location>
        <begin position="165"/>
        <end position="180"/>
    </location>
</feature>
<evidence type="ECO:0000256" key="1">
    <source>
        <dbReference type="ARBA" id="ARBA00023284"/>
    </source>
</evidence>
<dbReference type="PANTHER" id="PTHR36417">
    <property type="entry name" value="SELENOPROTEIN DOMAIN PROTEIN (AFU_ORTHOLOGUE AFUA_1G05220)"/>
    <property type="match status" value="1"/>
</dbReference>
<reference evidence="3" key="1">
    <citation type="submission" date="2018-12" db="EMBL/GenBank/DDBJ databases">
        <authorList>
            <person name="Syme R.A."/>
            <person name="Farfan-Caceres L."/>
            <person name="Lichtenzveig J."/>
        </authorList>
    </citation>
    <scope>NUCLEOTIDE SEQUENCE</scope>
    <source>
        <strain evidence="3">Al4</strain>
    </source>
</reference>
<evidence type="ECO:0000256" key="2">
    <source>
        <dbReference type="SAM" id="MobiDB-lite"/>
    </source>
</evidence>
<evidence type="ECO:0000313" key="3">
    <source>
        <dbReference type="EMBL" id="KAF9698997.1"/>
    </source>
</evidence>
<dbReference type="InterPro" id="IPR011893">
    <property type="entry name" value="Selenoprotein_Rdx-typ"/>
</dbReference>
<accession>A0A8H7JA61</accession>
<proteinExistence type="predicted"/>
<feature type="region of interest" description="Disordered" evidence="2">
    <location>
        <begin position="102"/>
        <end position="180"/>
    </location>
</feature>
<comment type="caution">
    <text evidence="3">The sequence shown here is derived from an EMBL/GenBank/DDBJ whole genome shotgun (WGS) entry which is preliminary data.</text>
</comment>
<organism evidence="3 4">
    <name type="scientific">Ascochyta lentis</name>
    <dbReference type="NCBI Taxonomy" id="205686"/>
    <lineage>
        <taxon>Eukaryota</taxon>
        <taxon>Fungi</taxon>
        <taxon>Dikarya</taxon>
        <taxon>Ascomycota</taxon>
        <taxon>Pezizomycotina</taxon>
        <taxon>Dothideomycetes</taxon>
        <taxon>Pleosporomycetidae</taxon>
        <taxon>Pleosporales</taxon>
        <taxon>Pleosporineae</taxon>
        <taxon>Didymellaceae</taxon>
        <taxon>Ascochyta</taxon>
    </lineage>
</organism>
<dbReference type="NCBIfam" id="TIGR02174">
    <property type="entry name" value="CXXU_selWTH"/>
    <property type="match status" value="1"/>
</dbReference>
<gene>
    <name evidence="3" type="ORF">EKO04_003088</name>
</gene>
<feature type="compositionally biased region" description="Basic and acidic residues" evidence="2">
    <location>
        <begin position="102"/>
        <end position="157"/>
    </location>
</feature>
<dbReference type="Gene3D" id="3.40.30.10">
    <property type="entry name" value="Glutaredoxin"/>
    <property type="match status" value="1"/>
</dbReference>
<keyword evidence="4" id="KW-1185">Reference proteome</keyword>
<dbReference type="SUPFAM" id="SSF52833">
    <property type="entry name" value="Thioredoxin-like"/>
    <property type="match status" value="1"/>
</dbReference>
<dbReference type="Pfam" id="PF10262">
    <property type="entry name" value="Rdx"/>
    <property type="match status" value="1"/>
</dbReference>
<name>A0A8H7JA61_9PLEO</name>
<dbReference type="AlphaFoldDB" id="A0A8H7JA61"/>
<dbReference type="EMBL" id="RZGK01000005">
    <property type="protein sequence ID" value="KAF9698997.1"/>
    <property type="molecule type" value="Genomic_DNA"/>
</dbReference>